<dbReference type="InterPro" id="IPR050706">
    <property type="entry name" value="Cyclic-di-GMP_PDE-like"/>
</dbReference>
<dbReference type="Pfam" id="PF00563">
    <property type="entry name" value="EAL"/>
    <property type="match status" value="1"/>
</dbReference>
<dbReference type="InterPro" id="IPR029787">
    <property type="entry name" value="Nucleotide_cyclase"/>
</dbReference>
<dbReference type="PANTHER" id="PTHR33121">
    <property type="entry name" value="CYCLIC DI-GMP PHOSPHODIESTERASE PDEF"/>
    <property type="match status" value="1"/>
</dbReference>
<dbReference type="Gene3D" id="3.20.20.450">
    <property type="entry name" value="EAL domain"/>
    <property type="match status" value="1"/>
</dbReference>
<evidence type="ECO:0000313" key="4">
    <source>
        <dbReference type="Proteomes" id="UP000318681"/>
    </source>
</evidence>
<dbReference type="SMART" id="SM00052">
    <property type="entry name" value="EAL"/>
    <property type="match status" value="1"/>
</dbReference>
<accession>A0A558QX25</accession>
<sequence length="540" mass="58098">MIPVRHRLGGWRWPPTDAGYLGGACLALAVAALCVESYPVIAGLIGAVAGGGMILATVRLHAAERRATDLCVGAGLPRMRLAQTLPRLADLLASVDHRTSRRHPVTGLPTREILLSAIAAEGGSTARGHLLGLIRLVDFDRLAAFDHAAANQALLSFSDRLVLAVDAAHLLVQVDRDAFAIWFRADASAAGAEFGAIIYVIAQDLEIGSLTLSPVVEAGSARHDDGGEPVHLLMRAIAALSRSDTAVGEALPPATPSPREARERFRLEQDLAQAIARDELTMVFQPIVDLAAGKVVGAEALIRWQHPELGAISPAVFIPIVEEAGLSERYGMWTLNAACREARCWADEGLSDLRVAVNLSARQLLDDQLVLKIERTLSRHGLPASALELELTETAAMVQTARTVDLFRRLSMLGVRLAIDDFGSGYSSLSYLKNLPFNKLKIDREFVTAVQDRRDSQAICKALIELGRGLGLVVLAEGVEDEAEVATLHALGCTIFQGYHFSRPLEGADFRRFVRTPAWRAPRAGPAPGRTAHLEGRLSA</sequence>
<evidence type="ECO:0000259" key="2">
    <source>
        <dbReference type="PROSITE" id="PS50883"/>
    </source>
</evidence>
<feature type="region of interest" description="Disordered" evidence="1">
    <location>
        <begin position="521"/>
        <end position="540"/>
    </location>
</feature>
<feature type="compositionally biased region" description="Low complexity" evidence="1">
    <location>
        <begin position="521"/>
        <end position="531"/>
    </location>
</feature>
<dbReference type="GO" id="GO:0071111">
    <property type="term" value="F:cyclic-guanylate-specific phosphodiesterase activity"/>
    <property type="evidence" value="ECO:0007669"/>
    <property type="project" value="InterPro"/>
</dbReference>
<evidence type="ECO:0000256" key="1">
    <source>
        <dbReference type="SAM" id="MobiDB-lite"/>
    </source>
</evidence>
<evidence type="ECO:0000313" key="3">
    <source>
        <dbReference type="EMBL" id="TVV71701.1"/>
    </source>
</evidence>
<dbReference type="InterPro" id="IPR035919">
    <property type="entry name" value="EAL_sf"/>
</dbReference>
<protein>
    <submittedName>
        <fullName evidence="3">GGDEF domain-containing protein</fullName>
    </submittedName>
</protein>
<dbReference type="CDD" id="cd01948">
    <property type="entry name" value="EAL"/>
    <property type="match status" value="1"/>
</dbReference>
<feature type="domain" description="EAL" evidence="2">
    <location>
        <begin position="264"/>
        <end position="518"/>
    </location>
</feature>
<dbReference type="Gene3D" id="3.30.70.270">
    <property type="match status" value="1"/>
</dbReference>
<dbReference type="PANTHER" id="PTHR33121:SF70">
    <property type="entry name" value="SIGNALING PROTEIN YKOW"/>
    <property type="match status" value="1"/>
</dbReference>
<dbReference type="SUPFAM" id="SSF55073">
    <property type="entry name" value="Nucleotide cyclase"/>
    <property type="match status" value="1"/>
</dbReference>
<dbReference type="Proteomes" id="UP000318681">
    <property type="component" value="Unassembled WGS sequence"/>
</dbReference>
<proteinExistence type="predicted"/>
<keyword evidence="4" id="KW-1185">Reference proteome</keyword>
<dbReference type="OrthoDB" id="9814202at2"/>
<organism evidence="3 4">
    <name type="scientific">Alterirhizorhabdus solaris</name>
    <dbReference type="NCBI Taxonomy" id="2529389"/>
    <lineage>
        <taxon>Bacteria</taxon>
        <taxon>Pseudomonadati</taxon>
        <taxon>Pseudomonadota</taxon>
        <taxon>Alphaproteobacteria</taxon>
        <taxon>Sphingomonadales</taxon>
        <taxon>Rhizorhabdaceae</taxon>
        <taxon>Alterirhizorhabdus</taxon>
    </lineage>
</organism>
<dbReference type="AlphaFoldDB" id="A0A558QX25"/>
<dbReference type="PROSITE" id="PS50883">
    <property type="entry name" value="EAL"/>
    <property type="match status" value="1"/>
</dbReference>
<dbReference type="InterPro" id="IPR043128">
    <property type="entry name" value="Rev_trsase/Diguanyl_cyclase"/>
</dbReference>
<dbReference type="EMBL" id="VNIM01000080">
    <property type="protein sequence ID" value="TVV71701.1"/>
    <property type="molecule type" value="Genomic_DNA"/>
</dbReference>
<reference evidence="3 4" key="1">
    <citation type="submission" date="2019-07" db="EMBL/GenBank/DDBJ databases">
        <title>Sphingomonas solaris sp. nov., isolated from a solar panel from Boston, Massachusetts.</title>
        <authorList>
            <person name="Tanner K."/>
            <person name="Pascual J."/>
            <person name="Mancuso C."/>
            <person name="Pereto J."/>
            <person name="Khalil A."/>
            <person name="Vilanova C."/>
        </authorList>
    </citation>
    <scope>NUCLEOTIDE SEQUENCE [LARGE SCALE GENOMIC DNA]</scope>
    <source>
        <strain evidence="3 4">R4DWN</strain>
    </source>
</reference>
<comment type="caution">
    <text evidence="3">The sequence shown here is derived from an EMBL/GenBank/DDBJ whole genome shotgun (WGS) entry which is preliminary data.</text>
</comment>
<gene>
    <name evidence="3" type="ORF">FOY91_16135</name>
</gene>
<name>A0A558QX25_9SPHN</name>
<dbReference type="InterPro" id="IPR001633">
    <property type="entry name" value="EAL_dom"/>
</dbReference>
<dbReference type="SUPFAM" id="SSF141868">
    <property type="entry name" value="EAL domain-like"/>
    <property type="match status" value="1"/>
</dbReference>